<evidence type="ECO:0000313" key="2">
    <source>
        <dbReference type="Proteomes" id="UP001056708"/>
    </source>
</evidence>
<protein>
    <submittedName>
        <fullName evidence="1">Type I-D CRISPR-associated protein Cas10d/Csc3</fullName>
    </submittedName>
</protein>
<keyword evidence="2" id="KW-1185">Reference proteome</keyword>
<name>A0ABY5ANR5_9CYAN</name>
<reference evidence="1" key="1">
    <citation type="submission" date="2022-06" db="EMBL/GenBank/DDBJ databases">
        <title>Genome sequence of Phormidium yuhuli AB48 isolated from an industrial photobioreactor environment.</title>
        <authorList>
            <person name="Qiu Y."/>
            <person name="Noonan A.J.C."/>
            <person name="Dofher K."/>
            <person name="Koch M."/>
            <person name="Kieft B."/>
            <person name="Lin X."/>
            <person name="Ziels R.M."/>
            <person name="Hallam S.J."/>
        </authorList>
    </citation>
    <scope>NUCLEOTIDE SEQUENCE</scope>
    <source>
        <strain evidence="1">AB48</strain>
    </source>
</reference>
<dbReference type="NCBIfam" id="TIGR03174">
    <property type="entry name" value="cas_Csc3"/>
    <property type="match status" value="2"/>
</dbReference>
<dbReference type="RefSeq" id="WP_252662868.1">
    <property type="nucleotide sequence ID" value="NZ_CP098611.1"/>
</dbReference>
<gene>
    <name evidence="1" type="primary">cas10d</name>
    <name evidence="1" type="ORF">NEA10_18795</name>
</gene>
<accession>A0ABY5ANR5</accession>
<sequence length="1008" mass="114962">MTTLLQTLLTTTLPAETDPILQAYIAQVVPAMEREFGGISAQGGSRRLHEHQLRQQLNASQVKDPEAIARIQEQAQRYSRRPDQNLCVHCLNGLLIAWNLAETLFRLNDSEKRVLCLGQTLHDYNKYCHANGEGAPKAHEIADILNLCSDLGAKLQFQEFWPDWQSARVAVAFLAQNTQFKCATNPHLREWQEYGDLYLDSRRLWQLRDLSAIGDITVHMKDPADVETESSGQRLQEHLRGLGSPLRFRYHRLRDTIGILTNAIHNTVMTFARKQDWQPVAFFAQGVIYLCPKNAEVPERESLKTYLWDEIRKLLADNMFQGDIGFKRDGKGVKVAPQALELIPPAELIRGLPLVVFAKVQNAKVPATPKRLAKLQQRGDLSEAEWLEIKAYSDLRADRLAEFLLFVQRQFFAAIPEFVPWVIDYWGLAGVLTPDQVEIVLGGVNYGWYRLAAHVLARHSGWDDDQLQAQLQELAEAIVDWGERGDRLPPYESPTQQVFDRYLDSYLDLSGWDSYLGDFSQELDRYSEAKTRQGKQPICTLSSGEFPSEDQLDSVVLFKPQQYSNKNALGGRQIKRGISKIWALEMLLRQARWSASAGRFEEEKPVFLYLFPAYVYSPQTIRAIRVFCQDVVQTLNLWKVNEAWIKNCLPETSGEESGLLRVLYHLNWLPEESEAGRFAKSPESRRYDSGDLTFVATLITKVVKKKTLTEAWVVPLFLSLALPRLLGVRVTASSSHVPLYGSDRDFLGAAQIDGAGGFWDLLSASVTESQGCIRIQEIDPLLTRLLIVYSLHLDSRSSPPDPRWQDLKNTVREVMSDVLNVFVLADAGLRAKGRDANPAEARRYWFFAQQLAQDNGLMTEKLSVTKELVTRYRRFYQVRLTDSSHAILLPLTKVLGAILAIPPHLERDDIIQQAAGQLKDAIDRQPAYTRPLLLDKSLDYQVRFQQELEAVLEFTTFCVEELFERHYKGDRALLQENRNRIKSGAEFAYRILTLEEQDETQDRGKKRS</sequence>
<dbReference type="EMBL" id="CP098611">
    <property type="protein sequence ID" value="USR90844.1"/>
    <property type="molecule type" value="Genomic_DNA"/>
</dbReference>
<dbReference type="InterPro" id="IPR017589">
    <property type="entry name" value="CRISPR-assoc_prot_Cas10d/Csc3"/>
</dbReference>
<organism evidence="1 2">
    <name type="scientific">Phormidium yuhuli AB48</name>
    <dbReference type="NCBI Taxonomy" id="2940671"/>
    <lineage>
        <taxon>Bacteria</taxon>
        <taxon>Bacillati</taxon>
        <taxon>Cyanobacteriota</taxon>
        <taxon>Cyanophyceae</taxon>
        <taxon>Oscillatoriophycideae</taxon>
        <taxon>Oscillatoriales</taxon>
        <taxon>Oscillatoriaceae</taxon>
        <taxon>Phormidium</taxon>
        <taxon>Phormidium yuhuli</taxon>
    </lineage>
</organism>
<dbReference type="Proteomes" id="UP001056708">
    <property type="component" value="Chromosome"/>
</dbReference>
<proteinExistence type="predicted"/>
<evidence type="ECO:0000313" key="1">
    <source>
        <dbReference type="EMBL" id="USR90844.1"/>
    </source>
</evidence>